<dbReference type="InterPro" id="IPR014262">
    <property type="entry name" value="HAF_rpt"/>
</dbReference>
<dbReference type="InterPro" id="IPR036709">
    <property type="entry name" value="Autotransporte_beta_dom_sf"/>
</dbReference>
<proteinExistence type="predicted"/>
<evidence type="ECO:0000313" key="2">
    <source>
        <dbReference type="EMBL" id="SPN73909.1"/>
    </source>
</evidence>
<organism evidence="2 3">
    <name type="scientific">Chlamydia serpentis</name>
    <dbReference type="NCBI Taxonomy" id="1967782"/>
    <lineage>
        <taxon>Bacteria</taxon>
        <taxon>Pseudomonadati</taxon>
        <taxon>Chlamydiota</taxon>
        <taxon>Chlamydiia</taxon>
        <taxon>Chlamydiales</taxon>
        <taxon>Chlamydiaceae</taxon>
        <taxon>Chlamydia/Chlamydophila group</taxon>
        <taxon>Chlamydia</taxon>
    </lineage>
</organism>
<dbReference type="Pfam" id="PF03797">
    <property type="entry name" value="Autotransporter"/>
    <property type="match status" value="1"/>
</dbReference>
<evidence type="ECO:0000259" key="1">
    <source>
        <dbReference type="Pfam" id="PF03797"/>
    </source>
</evidence>
<dbReference type="Proteomes" id="UP000244926">
    <property type="component" value="Chromosome I"/>
</dbReference>
<evidence type="ECO:0000313" key="3">
    <source>
        <dbReference type="Proteomes" id="UP000244926"/>
    </source>
</evidence>
<keyword evidence="3" id="KW-1185">Reference proteome</keyword>
<gene>
    <name evidence="2" type="ORF">C10C_0766</name>
</gene>
<accession>A0A2R8FBU4</accession>
<reference evidence="3" key="1">
    <citation type="submission" date="2017-11" db="EMBL/GenBank/DDBJ databases">
        <authorList>
            <person name="Seth-Smith MB H."/>
        </authorList>
    </citation>
    <scope>NUCLEOTIDE SEQUENCE [LARGE SCALE GENOMIC DNA]</scope>
</reference>
<dbReference type="SUPFAM" id="SSF103515">
    <property type="entry name" value="Autotransporter"/>
    <property type="match status" value="1"/>
</dbReference>
<dbReference type="KEGG" id="csee:C10C_0766"/>
<dbReference type="NCBIfam" id="TIGR02913">
    <property type="entry name" value="HAF_rpt"/>
    <property type="match status" value="2"/>
</dbReference>
<dbReference type="Gene3D" id="2.40.128.130">
    <property type="entry name" value="Autotransporter beta-domain"/>
    <property type="match status" value="1"/>
</dbReference>
<dbReference type="AlphaFoldDB" id="A0A2R8FBU4"/>
<sequence>MSYEKDSSYLQPCLNMSIVKNSALPLRCLSGSETFKKVRLHMKFMKILNRWICRRDLWVTAFVLTAVPTSFANNLVDIAGAPGMSTQATGVSENGEIIIGMKSSEDPFAVGIGFQYINGQLQVLEALDLQSSPLPQAITPDGSIIVGTSYNFMLGSVPVKWVNGKISRLPLPPGGLEGSAAAVSSDGSVIVGNGHIYLGVSSALKWDNEVITQLPAFVDSVNVYANGVTGDGSVIVGTVVNINWQETAVKWIDDQITPIGNLGGNKSFANAISTDGTVIVGGAETADHEIHAYACKNGNMVDLGTLGGSYSLARAVSSDGAVVVGVSSDSSYRSHAFRYADGKMVDLGTLGGSESYAQGLSGNGSVVVGKAQTQSGDWHAFMCRFQNPSPTPVEGNDRVVTSQIPIKMIDVDNTYCSLKNNQVKIQKLLTQHSRKLCSVSSVVPSLEYVKAKTLKYNSGMRNDIQSGTFVRHNSQVYGNWQQQQLLTGAFMDWYFTSAPKASVKVALSYGAQDAIVERATLPYTEQGLGKSTFSGFGGQLLGHYDFAMGNAVVMQPFMGIQAFHVNREGYAEQNVLFPVNYESVGYSAATGFIGAQVFASLNSAIRTVATLGLEQDLSVHLDEFAGSVSDLGSFVLENSERVALRPFASLAMYYELEKQQLVTLSVSMNQQPITGAVSLISQSSYNLNF</sequence>
<feature type="domain" description="Autotransporter" evidence="1">
    <location>
        <begin position="488"/>
        <end position="631"/>
    </location>
</feature>
<dbReference type="EMBL" id="LT993738">
    <property type="protein sequence ID" value="SPN73909.1"/>
    <property type="molecule type" value="Genomic_DNA"/>
</dbReference>
<protein>
    <submittedName>
        <fullName evidence="2">Probable extracellular repeat, HAF family,Autotransporter beta-domain</fullName>
    </submittedName>
</protein>
<dbReference type="InterPro" id="IPR005546">
    <property type="entry name" value="Autotransporte_beta"/>
</dbReference>
<name>A0A2R8FBU4_9CHLA</name>